<reference evidence="1" key="1">
    <citation type="submission" date="2012-10" db="EMBL/GenBank/DDBJ databases">
        <authorList>
            <person name="Harkins D.M."/>
            <person name="Durkin A.S."/>
            <person name="Brinkac L.M."/>
            <person name="Selengut J.D."/>
            <person name="Sanka R."/>
            <person name="DePew J."/>
            <person name="Purushe J."/>
            <person name="Picardeau M."/>
            <person name="Werts C."/>
            <person name="Goarant C."/>
            <person name="Vinetz J.M."/>
            <person name="Sutton G.G."/>
            <person name="Nelson W.C."/>
            <person name="Fouts D.E."/>
        </authorList>
    </citation>
    <scope>NUCLEOTIDE SEQUENCE [LARGE SCALE GENOMIC DNA]</scope>
    <source>
        <strain evidence="1">200802841</strain>
    </source>
</reference>
<dbReference type="EMBL" id="AKWH02000079">
    <property type="protein sequence ID" value="EKO49630.1"/>
    <property type="molecule type" value="Genomic_DNA"/>
</dbReference>
<dbReference type="GeneID" id="71692245"/>
<dbReference type="RefSeq" id="WP_004767792.1">
    <property type="nucleotide sequence ID" value="NZ_AKWH02000079.1"/>
</dbReference>
<comment type="caution">
    <text evidence="1">The sequence shown here is derived from an EMBL/GenBank/DDBJ whole genome shotgun (WGS) entry which is preliminary data.</text>
</comment>
<proteinExistence type="predicted"/>
<name>A0A828Y4Y1_9LEPT</name>
<gene>
    <name evidence="1" type="ORF">LEP1GSC131_4094</name>
</gene>
<keyword evidence="2" id="KW-1185">Reference proteome</keyword>
<organism evidence="1 2">
    <name type="scientific">Leptospira kirschneri str. 200802841</name>
    <dbReference type="NCBI Taxonomy" id="1193047"/>
    <lineage>
        <taxon>Bacteria</taxon>
        <taxon>Pseudomonadati</taxon>
        <taxon>Spirochaetota</taxon>
        <taxon>Spirochaetia</taxon>
        <taxon>Leptospirales</taxon>
        <taxon>Leptospiraceae</taxon>
        <taxon>Leptospira</taxon>
    </lineage>
</organism>
<evidence type="ECO:0000313" key="2">
    <source>
        <dbReference type="Proteomes" id="UP000006339"/>
    </source>
</evidence>
<dbReference type="Proteomes" id="UP000006339">
    <property type="component" value="Unassembled WGS sequence"/>
</dbReference>
<sequence>MYVFIILFLFQFVILGVYLHKLYLKFLSFCPIKNFLTWDPNARLVTSIRFAEAFRSLDLIEILRLTFDSPTRPVLRNFPEA</sequence>
<evidence type="ECO:0000313" key="1">
    <source>
        <dbReference type="EMBL" id="EKO49630.1"/>
    </source>
</evidence>
<dbReference type="AlphaFoldDB" id="A0A828Y4Y1"/>
<protein>
    <submittedName>
        <fullName evidence="1">Uncharacterized protein</fullName>
    </submittedName>
</protein>
<accession>A0A828Y4Y1</accession>